<evidence type="ECO:0000256" key="1">
    <source>
        <dbReference type="SAM" id="Phobius"/>
    </source>
</evidence>
<dbReference type="Pfam" id="PF00085">
    <property type="entry name" value="Thioredoxin"/>
    <property type="match status" value="1"/>
</dbReference>
<keyword evidence="1" id="KW-1133">Transmembrane helix</keyword>
<accession>A0AAW2YSI3</accession>
<dbReference type="EMBL" id="JAOPGA020000634">
    <property type="protein sequence ID" value="KAL0480155.1"/>
    <property type="molecule type" value="Genomic_DNA"/>
</dbReference>
<organism evidence="3 4">
    <name type="scientific">Acrasis kona</name>
    <dbReference type="NCBI Taxonomy" id="1008807"/>
    <lineage>
        <taxon>Eukaryota</taxon>
        <taxon>Discoba</taxon>
        <taxon>Heterolobosea</taxon>
        <taxon>Tetramitia</taxon>
        <taxon>Eutetramitia</taxon>
        <taxon>Acrasidae</taxon>
        <taxon>Acrasis</taxon>
    </lineage>
</organism>
<sequence>MPKVSSYSRFIFDPFYLLNILYFTSYLGLRFTNPVYYNSPDISLSEFTTYSSWFMISFVKYFSSETIDEWLVSSSNFGKLVVLVVSFSVDLYYGFFYLFVSAGMLLLNPKQTLSNDSSNIVYLTKGNLDEFLKNKEVLLCLYATWSKESVNFTPVFAQLSNATRSVIFAKIDVGRWPDIADRFKIETKNLPTLVLLKNGIEQKRIFRSPNTSFANEKEIFKHFNINK</sequence>
<feature type="domain" description="Thioredoxin" evidence="2">
    <location>
        <begin position="120"/>
        <end position="204"/>
    </location>
</feature>
<evidence type="ECO:0000313" key="4">
    <source>
        <dbReference type="Proteomes" id="UP001431209"/>
    </source>
</evidence>
<evidence type="ECO:0000259" key="2">
    <source>
        <dbReference type="Pfam" id="PF00085"/>
    </source>
</evidence>
<dbReference type="AlphaFoldDB" id="A0AAW2YSI3"/>
<feature type="transmembrane region" description="Helical" evidence="1">
    <location>
        <begin position="12"/>
        <end position="29"/>
    </location>
</feature>
<gene>
    <name evidence="3" type="ORF">AKO1_007238</name>
</gene>
<dbReference type="InterPro" id="IPR036249">
    <property type="entry name" value="Thioredoxin-like_sf"/>
</dbReference>
<feature type="transmembrane region" description="Helical" evidence="1">
    <location>
        <begin position="80"/>
        <end position="107"/>
    </location>
</feature>
<dbReference type="Proteomes" id="UP001431209">
    <property type="component" value="Unassembled WGS sequence"/>
</dbReference>
<dbReference type="Gene3D" id="3.40.30.10">
    <property type="entry name" value="Glutaredoxin"/>
    <property type="match status" value="1"/>
</dbReference>
<protein>
    <submittedName>
        <fullName evidence="3">Thioredoxin-related transmembrane protein</fullName>
    </submittedName>
</protein>
<keyword evidence="4" id="KW-1185">Reference proteome</keyword>
<keyword evidence="1 3" id="KW-0812">Transmembrane</keyword>
<comment type="caution">
    <text evidence="3">The sequence shown here is derived from an EMBL/GenBank/DDBJ whole genome shotgun (WGS) entry which is preliminary data.</text>
</comment>
<reference evidence="3 4" key="1">
    <citation type="submission" date="2024-03" db="EMBL/GenBank/DDBJ databases">
        <title>The Acrasis kona genome and developmental transcriptomes reveal deep origins of eukaryotic multicellular pathways.</title>
        <authorList>
            <person name="Sheikh S."/>
            <person name="Fu C.-J."/>
            <person name="Brown M.W."/>
            <person name="Baldauf S.L."/>
        </authorList>
    </citation>
    <scope>NUCLEOTIDE SEQUENCE [LARGE SCALE GENOMIC DNA]</scope>
    <source>
        <strain evidence="3 4">ATCC MYA-3509</strain>
    </source>
</reference>
<dbReference type="InterPro" id="IPR013766">
    <property type="entry name" value="Thioredoxin_domain"/>
</dbReference>
<proteinExistence type="predicted"/>
<name>A0AAW2YSI3_9EUKA</name>
<dbReference type="SUPFAM" id="SSF52833">
    <property type="entry name" value="Thioredoxin-like"/>
    <property type="match status" value="1"/>
</dbReference>
<evidence type="ECO:0000313" key="3">
    <source>
        <dbReference type="EMBL" id="KAL0480155.1"/>
    </source>
</evidence>
<keyword evidence="1" id="KW-0472">Membrane</keyword>